<evidence type="ECO:0000313" key="1">
    <source>
        <dbReference type="EMBL" id="SHF76363.1"/>
    </source>
</evidence>
<reference evidence="1 2" key="1">
    <citation type="submission" date="2016-11" db="EMBL/GenBank/DDBJ databases">
        <authorList>
            <person name="Jaros S."/>
            <person name="Januszkiewicz K."/>
            <person name="Wedrychowicz H."/>
        </authorList>
    </citation>
    <scope>NUCLEOTIDE SEQUENCE [LARGE SCALE GENOMIC DNA]</scope>
    <source>
        <strain evidence="1 2">DSM 17918</strain>
    </source>
</reference>
<dbReference type="EMBL" id="FQVH01000043">
    <property type="protein sequence ID" value="SHF76363.1"/>
    <property type="molecule type" value="Genomic_DNA"/>
</dbReference>
<evidence type="ECO:0000313" key="2">
    <source>
        <dbReference type="Proteomes" id="UP000184088"/>
    </source>
</evidence>
<name>A0A1M5EAS3_9THEO</name>
<organism evidence="1 2">
    <name type="scientific">Caldanaerobius fijiensis DSM 17918</name>
    <dbReference type="NCBI Taxonomy" id="1121256"/>
    <lineage>
        <taxon>Bacteria</taxon>
        <taxon>Bacillati</taxon>
        <taxon>Bacillota</taxon>
        <taxon>Clostridia</taxon>
        <taxon>Thermoanaerobacterales</taxon>
        <taxon>Thermoanaerobacteraceae</taxon>
        <taxon>Caldanaerobius</taxon>
    </lineage>
</organism>
<dbReference type="Proteomes" id="UP000184088">
    <property type="component" value="Unassembled WGS sequence"/>
</dbReference>
<evidence type="ECO:0008006" key="3">
    <source>
        <dbReference type="Google" id="ProtNLM"/>
    </source>
</evidence>
<gene>
    <name evidence="1" type="ORF">SAMN02746089_02512</name>
</gene>
<accession>A0A1M5EAS3</accession>
<dbReference type="AlphaFoldDB" id="A0A1M5EAS3"/>
<keyword evidence="2" id="KW-1185">Reference proteome</keyword>
<dbReference type="STRING" id="1121256.SAMN02746089_02512"/>
<sequence>MVLNRYGQKIKTINGTFFVGQRVVANQGKYRGLKGTITEIRTGEGTHVRVAFRKLEDADDLPDVGIVSVSSIQPDRSRVTCPDCGAQLVPGSGCFYCPWCGFSYCK</sequence>
<protein>
    <recommendedName>
        <fullName evidence="3">KOW domain-containing protein</fullName>
    </recommendedName>
</protein>
<proteinExistence type="predicted"/>